<evidence type="ECO:0000256" key="1">
    <source>
        <dbReference type="SAM" id="MobiDB-lite"/>
    </source>
</evidence>
<dbReference type="RefSeq" id="WP_227261371.1">
    <property type="nucleotide sequence ID" value="NZ_BAAADU010000002.1"/>
</dbReference>
<organism evidence="2 3">
    <name type="scientific">Salarchaeum japonicum</name>
    <dbReference type="NCBI Taxonomy" id="555573"/>
    <lineage>
        <taxon>Archaea</taxon>
        <taxon>Methanobacteriati</taxon>
        <taxon>Methanobacteriota</taxon>
        <taxon>Stenosarchaea group</taxon>
        <taxon>Halobacteria</taxon>
        <taxon>Halobacteriales</taxon>
        <taxon>Halobacteriaceae</taxon>
    </lineage>
</organism>
<gene>
    <name evidence="2" type="ORF">GCM10009019_09240</name>
</gene>
<evidence type="ECO:0000313" key="3">
    <source>
        <dbReference type="Proteomes" id="UP001500194"/>
    </source>
</evidence>
<feature type="compositionally biased region" description="Gly residues" evidence="1">
    <location>
        <begin position="1"/>
        <end position="14"/>
    </location>
</feature>
<accession>A0AAV3SYU6</accession>
<protein>
    <recommendedName>
        <fullName evidence="4">DUF2510 domain-containing protein</fullName>
    </recommendedName>
</protein>
<name>A0AAV3SYU6_9EURY</name>
<proteinExistence type="predicted"/>
<evidence type="ECO:0008006" key="4">
    <source>
        <dbReference type="Google" id="ProtNLM"/>
    </source>
</evidence>
<comment type="caution">
    <text evidence="2">The sequence shown here is derived from an EMBL/GenBank/DDBJ whole genome shotgun (WGS) entry which is preliminary data.</text>
</comment>
<dbReference type="Proteomes" id="UP001500194">
    <property type="component" value="Unassembled WGS sequence"/>
</dbReference>
<dbReference type="EMBL" id="BAAADU010000002">
    <property type="protein sequence ID" value="GAA0648788.1"/>
    <property type="molecule type" value="Genomic_DNA"/>
</dbReference>
<evidence type="ECO:0000313" key="2">
    <source>
        <dbReference type="EMBL" id="GAA0648788.1"/>
    </source>
</evidence>
<dbReference type="GeneID" id="68571950"/>
<feature type="region of interest" description="Disordered" evidence="1">
    <location>
        <begin position="60"/>
        <end position="88"/>
    </location>
</feature>
<feature type="region of interest" description="Disordered" evidence="1">
    <location>
        <begin position="1"/>
        <end position="29"/>
    </location>
</feature>
<sequence>MTGIVGGGSGGGGFDYVQAPAPAEPEEGESWYDTDANAAFVYTGTEWVEQTVVSHDQLSNVSANDHHSPPTQTAVESSGSGYFSTPATFPNDGSSSTWTIGKVSDSCRITANNPEDSQETYDYTIHLAESSDRSGSITVPAGGSDTVYESFPAQGVTSITASNPNYQSYPSGNFELSFVVVAAHNHTI</sequence>
<reference evidence="2 3" key="1">
    <citation type="journal article" date="2019" name="Int. J. Syst. Evol. Microbiol.">
        <title>The Global Catalogue of Microorganisms (GCM) 10K type strain sequencing project: providing services to taxonomists for standard genome sequencing and annotation.</title>
        <authorList>
            <consortium name="The Broad Institute Genomics Platform"/>
            <consortium name="The Broad Institute Genome Sequencing Center for Infectious Disease"/>
            <person name="Wu L."/>
            <person name="Ma J."/>
        </authorList>
    </citation>
    <scope>NUCLEOTIDE SEQUENCE [LARGE SCALE GENOMIC DNA]</scope>
    <source>
        <strain evidence="2 3">JCM 16327</strain>
    </source>
</reference>
<keyword evidence="3" id="KW-1185">Reference proteome</keyword>
<dbReference type="AlphaFoldDB" id="A0AAV3SYU6"/>